<sequence>MFDPLVPLLTFRVSERWFAWVRWDEDCCEPEVFLVMVKLLRGALQAGCMRSVGGALRLTSERERL</sequence>
<evidence type="ECO:0000313" key="1">
    <source>
        <dbReference type="EMBL" id="EGH19659.1"/>
    </source>
</evidence>
<accession>F3CK67</accession>
<dbReference type="AlphaFoldDB" id="F3CK67"/>
<protein>
    <submittedName>
        <fullName evidence="1">Uncharacterized protein</fullName>
    </submittedName>
</protein>
<organism evidence="1 2">
    <name type="scientific">Pseudomonas savastanoi pv. glycinea str. race 4</name>
    <dbReference type="NCBI Taxonomy" id="875330"/>
    <lineage>
        <taxon>Bacteria</taxon>
        <taxon>Pseudomonadati</taxon>
        <taxon>Pseudomonadota</taxon>
        <taxon>Gammaproteobacteria</taxon>
        <taxon>Pseudomonadales</taxon>
        <taxon>Pseudomonadaceae</taxon>
        <taxon>Pseudomonas</taxon>
    </lineage>
</organism>
<gene>
    <name evidence="1" type="ORF">Pgy4_42519</name>
</gene>
<comment type="caution">
    <text evidence="1">The sequence shown here is derived from an EMBL/GenBank/DDBJ whole genome shotgun (WGS) entry which is preliminary data.</text>
</comment>
<name>F3CK67_PSESG</name>
<dbReference type="EMBL" id="ADWY01004342">
    <property type="protein sequence ID" value="EGH19659.1"/>
    <property type="molecule type" value="Genomic_DNA"/>
</dbReference>
<dbReference type="HOGENOM" id="CLU_2846546_0_0_6"/>
<reference evidence="1 2" key="1">
    <citation type="journal article" date="2011" name="PLoS Pathog.">
        <title>Dynamic evolution of pathogenicity revealed by sequencing and comparative genomics of 19 Pseudomonas syringae isolates.</title>
        <authorList>
            <person name="Baltrus D.A."/>
            <person name="Nishimura M.T."/>
            <person name="Romanchuk A."/>
            <person name="Chang J.H."/>
            <person name="Mukhtar M.S."/>
            <person name="Cherkis K."/>
            <person name="Roach J."/>
            <person name="Grant S.R."/>
            <person name="Jones C.D."/>
            <person name="Dangl J.L."/>
        </authorList>
    </citation>
    <scope>NUCLEOTIDE SEQUENCE [LARGE SCALE GENOMIC DNA]</scope>
    <source>
        <strain evidence="2">race 4</strain>
    </source>
</reference>
<dbReference type="BioCyc" id="PSYR875330:G11XH-2944-MONOMER"/>
<proteinExistence type="predicted"/>
<dbReference type="Proteomes" id="UP000005466">
    <property type="component" value="Unassembled WGS sequence"/>
</dbReference>
<evidence type="ECO:0000313" key="2">
    <source>
        <dbReference type="Proteomes" id="UP000005466"/>
    </source>
</evidence>